<dbReference type="InterPro" id="IPR010985">
    <property type="entry name" value="Ribbon_hlx_hlx"/>
</dbReference>
<organism evidence="1 2">
    <name type="scientific">Luteimonas terricola</name>
    <dbReference type="NCBI Taxonomy" id="645597"/>
    <lineage>
        <taxon>Bacteria</taxon>
        <taxon>Pseudomonadati</taxon>
        <taxon>Pseudomonadota</taxon>
        <taxon>Gammaproteobacteria</taxon>
        <taxon>Lysobacterales</taxon>
        <taxon>Lysobacteraceae</taxon>
        <taxon>Luteimonas</taxon>
    </lineage>
</organism>
<dbReference type="SUPFAM" id="SSF47598">
    <property type="entry name" value="Ribbon-helix-helix"/>
    <property type="match status" value="1"/>
</dbReference>
<comment type="caution">
    <text evidence="1">The sequence shown here is derived from an EMBL/GenBank/DDBJ whole genome shotgun (WGS) entry which is preliminary data.</text>
</comment>
<evidence type="ECO:0000313" key="2">
    <source>
        <dbReference type="Proteomes" id="UP000599009"/>
    </source>
</evidence>
<sequence>MTPKKTSTLNLRIDPALKEAARVAALREHRSVANLMEWLIRQHCDAVGIAIPEQSELFKEPADE</sequence>
<dbReference type="EMBL" id="BMME01000001">
    <property type="protein sequence ID" value="GGK14064.1"/>
    <property type="molecule type" value="Genomic_DNA"/>
</dbReference>
<dbReference type="Proteomes" id="UP000599009">
    <property type="component" value="Unassembled WGS sequence"/>
</dbReference>
<accession>A0ABQ2ELX9</accession>
<gene>
    <name evidence="1" type="ORF">GCM10011394_24220</name>
</gene>
<keyword evidence="2" id="KW-1185">Reference proteome</keyword>
<evidence type="ECO:0000313" key="1">
    <source>
        <dbReference type="EMBL" id="GGK14064.1"/>
    </source>
</evidence>
<protein>
    <submittedName>
        <fullName evidence="1">Uncharacterized protein</fullName>
    </submittedName>
</protein>
<proteinExistence type="predicted"/>
<name>A0ABQ2ELX9_9GAMM</name>
<dbReference type="RefSeq" id="WP_132986787.1">
    <property type="nucleotide sequence ID" value="NZ_BMME01000001.1"/>
</dbReference>
<reference evidence="2" key="1">
    <citation type="journal article" date="2019" name="Int. J. Syst. Evol. Microbiol.">
        <title>The Global Catalogue of Microorganisms (GCM) 10K type strain sequencing project: providing services to taxonomists for standard genome sequencing and annotation.</title>
        <authorList>
            <consortium name="The Broad Institute Genomics Platform"/>
            <consortium name="The Broad Institute Genome Sequencing Center for Infectious Disease"/>
            <person name="Wu L."/>
            <person name="Ma J."/>
        </authorList>
    </citation>
    <scope>NUCLEOTIDE SEQUENCE [LARGE SCALE GENOMIC DNA]</scope>
    <source>
        <strain evidence="2">CGMCC 1.8985</strain>
    </source>
</reference>